<accession>A0A9D4E3C2</accession>
<evidence type="ECO:0000313" key="2">
    <source>
        <dbReference type="Proteomes" id="UP000828390"/>
    </source>
</evidence>
<dbReference type="AlphaFoldDB" id="A0A9D4E3C2"/>
<name>A0A9D4E3C2_DREPO</name>
<gene>
    <name evidence="1" type="ORF">DPMN_173764</name>
</gene>
<dbReference type="EMBL" id="JAIWYP010000009">
    <property type="protein sequence ID" value="KAH3772426.1"/>
    <property type="molecule type" value="Genomic_DNA"/>
</dbReference>
<reference evidence="1" key="2">
    <citation type="submission" date="2020-11" db="EMBL/GenBank/DDBJ databases">
        <authorList>
            <person name="McCartney M.A."/>
            <person name="Auch B."/>
            <person name="Kono T."/>
            <person name="Mallez S."/>
            <person name="Becker A."/>
            <person name="Gohl D.M."/>
            <person name="Silverstein K.A.T."/>
            <person name="Koren S."/>
            <person name="Bechman K.B."/>
            <person name="Herman A."/>
            <person name="Abrahante J.E."/>
            <person name="Garbe J."/>
        </authorList>
    </citation>
    <scope>NUCLEOTIDE SEQUENCE</scope>
    <source>
        <strain evidence="1">Duluth1</strain>
        <tissue evidence="1">Whole animal</tissue>
    </source>
</reference>
<dbReference type="Proteomes" id="UP000828390">
    <property type="component" value="Unassembled WGS sequence"/>
</dbReference>
<comment type="caution">
    <text evidence="1">The sequence shown here is derived from an EMBL/GenBank/DDBJ whole genome shotgun (WGS) entry which is preliminary data.</text>
</comment>
<proteinExistence type="predicted"/>
<keyword evidence="2" id="KW-1185">Reference proteome</keyword>
<organism evidence="1 2">
    <name type="scientific">Dreissena polymorpha</name>
    <name type="common">Zebra mussel</name>
    <name type="synonym">Mytilus polymorpha</name>
    <dbReference type="NCBI Taxonomy" id="45954"/>
    <lineage>
        <taxon>Eukaryota</taxon>
        <taxon>Metazoa</taxon>
        <taxon>Spiralia</taxon>
        <taxon>Lophotrochozoa</taxon>
        <taxon>Mollusca</taxon>
        <taxon>Bivalvia</taxon>
        <taxon>Autobranchia</taxon>
        <taxon>Heteroconchia</taxon>
        <taxon>Euheterodonta</taxon>
        <taxon>Imparidentia</taxon>
        <taxon>Neoheterodontei</taxon>
        <taxon>Myida</taxon>
        <taxon>Dreissenoidea</taxon>
        <taxon>Dreissenidae</taxon>
        <taxon>Dreissena</taxon>
    </lineage>
</organism>
<protein>
    <submittedName>
        <fullName evidence="1">Uncharacterized protein</fullName>
    </submittedName>
</protein>
<evidence type="ECO:0000313" key="1">
    <source>
        <dbReference type="EMBL" id="KAH3772426.1"/>
    </source>
</evidence>
<sequence length="60" mass="6599">MLLIGTDAPEAHIPLDVRTGEQNQPYAVRSRLGWVVRGPVQSTSDTYIGNDVNVNFSQSQ</sequence>
<reference evidence="1" key="1">
    <citation type="journal article" date="2019" name="bioRxiv">
        <title>The Genome of the Zebra Mussel, Dreissena polymorpha: A Resource for Invasive Species Research.</title>
        <authorList>
            <person name="McCartney M.A."/>
            <person name="Auch B."/>
            <person name="Kono T."/>
            <person name="Mallez S."/>
            <person name="Zhang Y."/>
            <person name="Obille A."/>
            <person name="Becker A."/>
            <person name="Abrahante J.E."/>
            <person name="Garbe J."/>
            <person name="Badalamenti J.P."/>
            <person name="Herman A."/>
            <person name="Mangelson H."/>
            <person name="Liachko I."/>
            <person name="Sullivan S."/>
            <person name="Sone E.D."/>
            <person name="Koren S."/>
            <person name="Silverstein K.A.T."/>
            <person name="Beckman K.B."/>
            <person name="Gohl D.M."/>
        </authorList>
    </citation>
    <scope>NUCLEOTIDE SEQUENCE</scope>
    <source>
        <strain evidence="1">Duluth1</strain>
        <tissue evidence="1">Whole animal</tissue>
    </source>
</reference>
<dbReference type="PANTHER" id="PTHR47331:SF1">
    <property type="entry name" value="GAG-LIKE PROTEIN"/>
    <property type="match status" value="1"/>
</dbReference>
<dbReference type="PANTHER" id="PTHR47331">
    <property type="entry name" value="PHD-TYPE DOMAIN-CONTAINING PROTEIN"/>
    <property type="match status" value="1"/>
</dbReference>